<evidence type="ECO:0000313" key="4">
    <source>
        <dbReference type="Proteomes" id="UP000067625"/>
    </source>
</evidence>
<accession>A0A0M4FKG9</accession>
<reference evidence="4" key="1">
    <citation type="submission" date="2015-08" db="EMBL/GenBank/DDBJ databases">
        <title>Genome sequencing project for genomic taxonomy and phylogenomics of Bacillus-like bacteria.</title>
        <authorList>
            <person name="Liu B."/>
            <person name="Wang J."/>
            <person name="Zhu Y."/>
            <person name="Liu G."/>
            <person name="Chen Q."/>
            <person name="Chen Z."/>
            <person name="Lan J."/>
            <person name="Che J."/>
            <person name="Ge C."/>
            <person name="Shi H."/>
            <person name="Pan Z."/>
            <person name="Liu X."/>
        </authorList>
    </citation>
    <scope>NUCLEOTIDE SEQUENCE [LARGE SCALE GENOMIC DNA]</scope>
    <source>
        <strain evidence="4">FJAT-4402</strain>
    </source>
</reference>
<evidence type="ECO:0000259" key="2">
    <source>
        <dbReference type="Pfam" id="PF01882"/>
    </source>
</evidence>
<keyword evidence="1" id="KW-1133">Transmembrane helix</keyword>
<feature type="domain" description="DUF58" evidence="2">
    <location>
        <begin position="207"/>
        <end position="366"/>
    </location>
</feature>
<dbReference type="InterPro" id="IPR002881">
    <property type="entry name" value="DUF58"/>
</dbReference>
<dbReference type="PANTHER" id="PTHR34351:SF2">
    <property type="entry name" value="DUF58 DOMAIN-CONTAINING PROTEIN"/>
    <property type="match status" value="1"/>
</dbReference>
<proteinExistence type="predicted"/>
<dbReference type="STRING" id="1441095.AM592_21885"/>
<dbReference type="Pfam" id="PF01882">
    <property type="entry name" value="DUF58"/>
    <property type="match status" value="1"/>
</dbReference>
<dbReference type="RefSeq" id="WP_053605735.1">
    <property type="nucleotide sequence ID" value="NZ_CP012600.1"/>
</dbReference>
<dbReference type="PANTHER" id="PTHR34351">
    <property type="entry name" value="SLR1927 PROTEIN-RELATED"/>
    <property type="match status" value="1"/>
</dbReference>
<dbReference type="AlphaFoldDB" id="A0A0M4FKG9"/>
<keyword evidence="1" id="KW-0812">Transmembrane</keyword>
<organism evidence="3 4">
    <name type="scientific">Bacillus gobiensis</name>
    <dbReference type="NCBI Taxonomy" id="1441095"/>
    <lineage>
        <taxon>Bacteria</taxon>
        <taxon>Bacillati</taxon>
        <taxon>Bacillota</taxon>
        <taxon>Bacilli</taxon>
        <taxon>Bacillales</taxon>
        <taxon>Bacillaceae</taxon>
        <taxon>Bacillus</taxon>
    </lineage>
</organism>
<dbReference type="PATRIC" id="fig|1441095.3.peg.4830"/>
<name>A0A0M4FKG9_9BACI</name>
<gene>
    <name evidence="3" type="ORF">AM592_21885</name>
</gene>
<keyword evidence="4" id="KW-1185">Reference proteome</keyword>
<reference evidence="3 4" key="2">
    <citation type="journal article" date="2016" name="Int. J. Syst. Evol. Microbiol.">
        <title>Bacillus gobiensis sp. nov., isolated from a soil sample.</title>
        <authorList>
            <person name="Liu B."/>
            <person name="Liu G.H."/>
            <person name="Cetin S."/>
            <person name="Schumann P."/>
            <person name="Pan Z.Z."/>
            <person name="Chen Q.Q."/>
        </authorList>
    </citation>
    <scope>NUCLEOTIDE SEQUENCE [LARGE SCALE GENOMIC DNA]</scope>
    <source>
        <strain evidence="3 4">FJAT-4402</strain>
    </source>
</reference>
<dbReference type="Proteomes" id="UP000067625">
    <property type="component" value="Chromosome"/>
</dbReference>
<dbReference type="EMBL" id="CP012600">
    <property type="protein sequence ID" value="ALC83861.1"/>
    <property type="molecule type" value="Genomic_DNA"/>
</dbReference>
<evidence type="ECO:0000256" key="1">
    <source>
        <dbReference type="SAM" id="Phobius"/>
    </source>
</evidence>
<evidence type="ECO:0000313" key="3">
    <source>
        <dbReference type="EMBL" id="ALC83861.1"/>
    </source>
</evidence>
<protein>
    <recommendedName>
        <fullName evidence="2">DUF58 domain-containing protein</fullName>
    </recommendedName>
</protein>
<sequence>MKATFRQLLYGWKLAAVLLWIIILFCYAMFQGGFVSWFLFYTFLPFGLYALLLAFYPISKMGVVREMNKDQFKLGEKLEATVLIRRKFPFPLFYILIEDEIPQSLKKNGQQPETKKMLFPWFKKEFKLTYSLSSMVRGEHQFQTIRIVTGDLLGLIEKEAFFEYKQTFLVYPSYTNMSYNKQDNHLEDGTQHSTKLNLKNHSIAVGVREYQPGDRFSWVDWKSSARRDRLMTKEFEQSKSQDLYILMDRSKSDSFEEMVTLAASIVRAALRAGADVGFSSVGKDRAVFPIQHGEQHLNKIFYHLALVEPNSPYPLSAILERELGSQTVRNAVKFIITSEVNLDLLRKIETGISYSQTTLYLVKKRDIGISQEEKVIIDRLKKQKIDVAVI</sequence>
<feature type="transmembrane region" description="Helical" evidence="1">
    <location>
        <begin position="12"/>
        <end position="30"/>
    </location>
</feature>
<keyword evidence="1" id="KW-0472">Membrane</keyword>
<dbReference type="OrthoDB" id="140416at2"/>
<feature type="transmembrane region" description="Helical" evidence="1">
    <location>
        <begin position="36"/>
        <end position="58"/>
    </location>
</feature>